<reference evidence="1" key="1">
    <citation type="journal article" date="2021" name="Nat. Commun.">
        <title>Genetic determinants of endophytism in the Arabidopsis root mycobiome.</title>
        <authorList>
            <person name="Mesny F."/>
            <person name="Miyauchi S."/>
            <person name="Thiergart T."/>
            <person name="Pickel B."/>
            <person name="Atanasova L."/>
            <person name="Karlsson M."/>
            <person name="Huettel B."/>
            <person name="Barry K.W."/>
            <person name="Haridas S."/>
            <person name="Chen C."/>
            <person name="Bauer D."/>
            <person name="Andreopoulos W."/>
            <person name="Pangilinan J."/>
            <person name="LaButti K."/>
            <person name="Riley R."/>
            <person name="Lipzen A."/>
            <person name="Clum A."/>
            <person name="Drula E."/>
            <person name="Henrissat B."/>
            <person name="Kohler A."/>
            <person name="Grigoriev I.V."/>
            <person name="Martin F.M."/>
            <person name="Hacquard S."/>
        </authorList>
    </citation>
    <scope>NUCLEOTIDE SEQUENCE</scope>
    <source>
        <strain evidence="1">MPI-SDFR-AT-0068</strain>
    </source>
</reference>
<evidence type="ECO:0000313" key="1">
    <source>
        <dbReference type="EMBL" id="KAH7257573.1"/>
    </source>
</evidence>
<dbReference type="EMBL" id="JAGPXF010000002">
    <property type="protein sequence ID" value="KAH7257573.1"/>
    <property type="molecule type" value="Genomic_DNA"/>
</dbReference>
<dbReference type="Proteomes" id="UP000813427">
    <property type="component" value="Unassembled WGS sequence"/>
</dbReference>
<gene>
    <name evidence="1" type="ORF">BKA59DRAFT_115627</name>
</gene>
<evidence type="ECO:0000313" key="2">
    <source>
        <dbReference type="Proteomes" id="UP000813427"/>
    </source>
</evidence>
<dbReference type="AlphaFoldDB" id="A0A8K0S9Y1"/>
<comment type="caution">
    <text evidence="1">The sequence shown here is derived from an EMBL/GenBank/DDBJ whole genome shotgun (WGS) entry which is preliminary data.</text>
</comment>
<accession>A0A8K0S9Y1</accession>
<name>A0A8K0S9Y1_9HYPO</name>
<organism evidence="1 2">
    <name type="scientific">Fusarium tricinctum</name>
    <dbReference type="NCBI Taxonomy" id="61284"/>
    <lineage>
        <taxon>Eukaryota</taxon>
        <taxon>Fungi</taxon>
        <taxon>Dikarya</taxon>
        <taxon>Ascomycota</taxon>
        <taxon>Pezizomycotina</taxon>
        <taxon>Sordariomycetes</taxon>
        <taxon>Hypocreomycetidae</taxon>
        <taxon>Hypocreales</taxon>
        <taxon>Nectriaceae</taxon>
        <taxon>Fusarium</taxon>
        <taxon>Fusarium tricinctum species complex</taxon>
    </lineage>
</organism>
<keyword evidence="2" id="KW-1185">Reference proteome</keyword>
<protein>
    <submittedName>
        <fullName evidence="1">Uncharacterized protein</fullName>
    </submittedName>
</protein>
<sequence>MYSMPYRQRRGYEPTCAATGTICRNRPTILTVDGQSISSLYCQFHACRQVEGGRACLIAKLPRAMVCSQHLRCQAVDNGARCSLDVKDGNSAIYKYCTQLHLCGFPECQNQRSQHNDQAVLFCAEHRCEHDDCRNPRHVGVFCTSHTCEDAHCLAFTPGIDIDDPRRFRERHRRCQRPQCPRPCHTRDNGRPSPFCGAHYCEVLDCDDAREGGFYCHAHTCAEKGCLKGHGSQGGEFCKEHRCRTRHCRQRKLGSGYCPYHECVYDGCEAEVVEGRFCEGHQRMGAGFGGRRFSTQGLRYVVYEDGEFL</sequence>
<dbReference type="OrthoDB" id="4819569at2759"/>
<proteinExistence type="predicted"/>